<accession>A0A6J4IPF1</accession>
<dbReference type="AlphaFoldDB" id="A0A6J4IPF1"/>
<evidence type="ECO:0000313" key="2">
    <source>
        <dbReference type="EMBL" id="CAA9255798.1"/>
    </source>
</evidence>
<dbReference type="Pfam" id="PF13692">
    <property type="entry name" value="Glyco_trans_1_4"/>
    <property type="match status" value="1"/>
</dbReference>
<gene>
    <name evidence="2" type="ORF">AVDCRST_MAG77-2323</name>
</gene>
<dbReference type="SUPFAM" id="SSF53756">
    <property type="entry name" value="UDP-Glycosyltransferase/glycogen phosphorylase"/>
    <property type="match status" value="1"/>
</dbReference>
<dbReference type="EMBL" id="CADCTC010000141">
    <property type="protein sequence ID" value="CAA9255798.1"/>
    <property type="molecule type" value="Genomic_DNA"/>
</dbReference>
<dbReference type="PANTHER" id="PTHR12526:SF600">
    <property type="entry name" value="GLYCOSYL TRANSFERASE GROUP 1"/>
    <property type="match status" value="1"/>
</dbReference>
<reference evidence="2" key="1">
    <citation type="submission" date="2020-02" db="EMBL/GenBank/DDBJ databases">
        <authorList>
            <person name="Meier V. D."/>
        </authorList>
    </citation>
    <scope>NUCLEOTIDE SEQUENCE</scope>
    <source>
        <strain evidence="2">AVDCRST_MAG77</strain>
    </source>
</reference>
<dbReference type="Gene3D" id="3.40.50.2000">
    <property type="entry name" value="Glycogen Phosphorylase B"/>
    <property type="match status" value="2"/>
</dbReference>
<organism evidence="2">
    <name type="scientific">uncultured Chloroflexota bacterium</name>
    <dbReference type="NCBI Taxonomy" id="166587"/>
    <lineage>
        <taxon>Bacteria</taxon>
        <taxon>Bacillati</taxon>
        <taxon>Chloroflexota</taxon>
        <taxon>environmental samples</taxon>
    </lineage>
</organism>
<feature type="domain" description="Glycosyltransferase subfamily 4-like N-terminal" evidence="1">
    <location>
        <begin position="20"/>
        <end position="200"/>
    </location>
</feature>
<proteinExistence type="predicted"/>
<protein>
    <recommendedName>
        <fullName evidence="1">Glycosyltransferase subfamily 4-like N-terminal domain-containing protein</fullName>
    </recommendedName>
</protein>
<dbReference type="CDD" id="cd03794">
    <property type="entry name" value="GT4_WbuB-like"/>
    <property type="match status" value="1"/>
</dbReference>
<dbReference type="PANTHER" id="PTHR12526">
    <property type="entry name" value="GLYCOSYLTRANSFERASE"/>
    <property type="match status" value="1"/>
</dbReference>
<dbReference type="GO" id="GO:0016757">
    <property type="term" value="F:glycosyltransferase activity"/>
    <property type="evidence" value="ECO:0007669"/>
    <property type="project" value="TreeGrafter"/>
</dbReference>
<dbReference type="InterPro" id="IPR028098">
    <property type="entry name" value="Glyco_trans_4-like_N"/>
</dbReference>
<sequence>MNVVMVAPFARYPKGTTRGRVLPLARAVAGHGHRVTVLVPPYDHPEESGAQYRVGKAKVETLVVEAVPETSWRQAVMQPRLAAALVGRALSLQPDVVHVFKPKAVSGIAQLMLWQRRRLGRLARGTMPGPAVVLDTDDWEGYGGWNEYERYPEWQKMACDWQERWGLRHADAVTAASRTLEAQAWSHRVPPGRVRYVPNGLSPEDYPGWEAGDGARGRRRMGIGQDDPVLLLYTRFFEFETEYAWRVLRLVRERRPEARLLVVGSGKYGQEQDLAALARRAGEPEAVVVAGWQEPEALPDLLLAGDVALFPAQDNLANRAKCSAKVLELLWLRRPVVADKVGQYAEYVRDGMSGLLSTVGEPESMAAAVLRLLDDRGLARLLGGEGRRRVLEELRWDRLARGAVEAYGAAMDRVRVGGG</sequence>
<dbReference type="Pfam" id="PF13579">
    <property type="entry name" value="Glyco_trans_4_4"/>
    <property type="match status" value="1"/>
</dbReference>
<evidence type="ECO:0000259" key="1">
    <source>
        <dbReference type="Pfam" id="PF13579"/>
    </source>
</evidence>
<name>A0A6J4IPF1_9CHLR</name>